<dbReference type="Proteomes" id="UP000243106">
    <property type="component" value="Unassembled WGS sequence"/>
</dbReference>
<dbReference type="EMBL" id="FOXV01000003">
    <property type="protein sequence ID" value="SFQ26108.1"/>
    <property type="molecule type" value="Genomic_DNA"/>
</dbReference>
<keyword evidence="1" id="KW-0472">Membrane</keyword>
<organism evidence="2 3">
    <name type="scientific">Roseivivax halotolerans</name>
    <dbReference type="NCBI Taxonomy" id="93684"/>
    <lineage>
        <taxon>Bacteria</taxon>
        <taxon>Pseudomonadati</taxon>
        <taxon>Pseudomonadota</taxon>
        <taxon>Alphaproteobacteria</taxon>
        <taxon>Rhodobacterales</taxon>
        <taxon>Roseobacteraceae</taxon>
        <taxon>Roseivivax</taxon>
    </lineage>
</organism>
<proteinExistence type="predicted"/>
<dbReference type="AlphaFoldDB" id="A0A1I5X2E7"/>
<accession>A0A1I5X2E7</accession>
<feature type="transmembrane region" description="Helical" evidence="1">
    <location>
        <begin position="54"/>
        <end position="74"/>
    </location>
</feature>
<reference evidence="3" key="1">
    <citation type="submission" date="2016-10" db="EMBL/GenBank/DDBJ databases">
        <authorList>
            <person name="Varghese N."/>
            <person name="Submissions S."/>
        </authorList>
    </citation>
    <scope>NUCLEOTIDE SEQUENCE [LARGE SCALE GENOMIC DNA]</scope>
    <source>
        <strain evidence="3">JCM 10271</strain>
    </source>
</reference>
<evidence type="ECO:0000313" key="2">
    <source>
        <dbReference type="EMBL" id="SFQ26108.1"/>
    </source>
</evidence>
<keyword evidence="1" id="KW-1133">Transmembrane helix</keyword>
<sequence>MSLATELPNSSSSLPDGALILLRWPLKCLGFGAFGAIFFLWIGRAGADLPETTLFKLGLTTFLGLIGCWSIGAARSLRRRPVEF</sequence>
<dbReference type="RefSeq" id="WP_093009824.1">
    <property type="nucleotide sequence ID" value="NZ_FOXV01000003.1"/>
</dbReference>
<keyword evidence="3" id="KW-1185">Reference proteome</keyword>
<dbReference type="STRING" id="93684.SAMN05421853_10398"/>
<evidence type="ECO:0000256" key="1">
    <source>
        <dbReference type="SAM" id="Phobius"/>
    </source>
</evidence>
<evidence type="ECO:0000313" key="3">
    <source>
        <dbReference type="Proteomes" id="UP000243106"/>
    </source>
</evidence>
<protein>
    <submittedName>
        <fullName evidence="2">Uncharacterized protein</fullName>
    </submittedName>
</protein>
<gene>
    <name evidence="2" type="ORF">SAMN05421853_10398</name>
</gene>
<keyword evidence="1" id="KW-0812">Transmembrane</keyword>
<feature type="transmembrane region" description="Helical" evidence="1">
    <location>
        <begin position="21"/>
        <end position="42"/>
    </location>
</feature>
<name>A0A1I5X2E7_9RHOB</name>